<sequence length="224" mass="24235">MTFLFAFQASKSLTEEFNEVLNAFANGIPAQPQAGAVVSLAQRYADEIVDALVVNLMKGSSPSSSAPKVLETVASVIKGASHTLVRQVLAKMSNAELQPLTTYIAARRTQHMVKGTLRDFISFDLAKADYDLLQQAWADAAAEGINQAAMTQAMLRFSELAIQAFYQESAQAVKLGFIARNVFAVGEAAIRKGSQAAIRRLIPALKPTELKAFGRYFGDMLMAV</sequence>
<comment type="caution">
    <text evidence="1">The sequence shown here is derived from an EMBL/GenBank/DDBJ whole genome shotgun (WGS) entry which is preliminary data.</text>
</comment>
<evidence type="ECO:0000313" key="2">
    <source>
        <dbReference type="Proteomes" id="UP001597044"/>
    </source>
</evidence>
<name>A0ABW3HF95_9GAMM</name>
<organism evidence="1 2">
    <name type="scientific">Paraperlucidibaca wandonensis</name>
    <dbReference type="NCBI Taxonomy" id="1268273"/>
    <lineage>
        <taxon>Bacteria</taxon>
        <taxon>Pseudomonadati</taxon>
        <taxon>Pseudomonadota</taxon>
        <taxon>Gammaproteobacteria</taxon>
        <taxon>Moraxellales</taxon>
        <taxon>Moraxellaceae</taxon>
        <taxon>Paraperlucidibaca</taxon>
    </lineage>
</organism>
<keyword evidence="2" id="KW-1185">Reference proteome</keyword>
<reference evidence="2" key="1">
    <citation type="journal article" date="2019" name="Int. J. Syst. Evol. Microbiol.">
        <title>The Global Catalogue of Microorganisms (GCM) 10K type strain sequencing project: providing services to taxonomists for standard genome sequencing and annotation.</title>
        <authorList>
            <consortium name="The Broad Institute Genomics Platform"/>
            <consortium name="The Broad Institute Genome Sequencing Center for Infectious Disease"/>
            <person name="Wu L."/>
            <person name="Ma J."/>
        </authorList>
    </citation>
    <scope>NUCLEOTIDE SEQUENCE [LARGE SCALE GENOMIC DNA]</scope>
    <source>
        <strain evidence="2">CCUG 63419</strain>
    </source>
</reference>
<protein>
    <submittedName>
        <fullName evidence="1">Uncharacterized protein</fullName>
    </submittedName>
</protein>
<dbReference type="Proteomes" id="UP001597044">
    <property type="component" value="Unassembled WGS sequence"/>
</dbReference>
<proteinExistence type="predicted"/>
<evidence type="ECO:0000313" key="1">
    <source>
        <dbReference type="EMBL" id="MFD0949547.1"/>
    </source>
</evidence>
<dbReference type="EMBL" id="JBHTIT010000001">
    <property type="protein sequence ID" value="MFD0949547.1"/>
    <property type="molecule type" value="Genomic_DNA"/>
</dbReference>
<dbReference type="RefSeq" id="WP_340674662.1">
    <property type="nucleotide sequence ID" value="NZ_JBHTIT010000001.1"/>
</dbReference>
<accession>A0ABW3HF95</accession>
<gene>
    <name evidence="1" type="ORF">ACFQ0F_03930</name>
</gene>